<dbReference type="InterPro" id="IPR027391">
    <property type="entry name" value="Nol1_Nop2_Fmu_2"/>
</dbReference>
<dbReference type="RefSeq" id="WP_161409354.1">
    <property type="nucleotide sequence ID" value="NZ_WTUZ01000022.1"/>
</dbReference>
<dbReference type="InterPro" id="IPR049560">
    <property type="entry name" value="MeTrfase_RsmB-F_NOP2_cat"/>
</dbReference>
<dbReference type="InterPro" id="IPR031341">
    <property type="entry name" value="Methyltr_RsmF_N"/>
</dbReference>
<evidence type="ECO:0000256" key="5">
    <source>
        <dbReference type="ARBA" id="ARBA00022691"/>
    </source>
</evidence>
<comment type="caution">
    <text evidence="10">The sequence shown here is derived from an EMBL/GenBank/DDBJ whole genome shotgun (WGS) entry which is preliminary data.</text>
</comment>
<dbReference type="Pfam" id="PF13636">
    <property type="entry name" value="Methyltranf_PUA"/>
    <property type="match status" value="1"/>
</dbReference>
<dbReference type="Gene3D" id="2.30.130.60">
    <property type="match status" value="1"/>
</dbReference>
<reference evidence="10 11" key="1">
    <citation type="submission" date="2019-12" db="EMBL/GenBank/DDBJ databases">
        <title>Paenibacillus sp. nov. sp. isolated from soil.</title>
        <authorList>
            <person name="Kim J."/>
            <person name="Jeong S.E."/>
            <person name="Jung H.S."/>
            <person name="Jeon C.O."/>
        </authorList>
    </citation>
    <scope>NUCLEOTIDE SEQUENCE [LARGE SCALE GENOMIC DNA]</scope>
    <source>
        <strain evidence="10 11">5J-6</strain>
    </source>
</reference>
<feature type="region of interest" description="Disordered" evidence="8">
    <location>
        <begin position="414"/>
        <end position="434"/>
    </location>
</feature>
<evidence type="ECO:0000259" key="9">
    <source>
        <dbReference type="PROSITE" id="PS51686"/>
    </source>
</evidence>
<dbReference type="Pfam" id="PF01189">
    <property type="entry name" value="Methyltr_RsmB-F"/>
    <property type="match status" value="1"/>
</dbReference>
<feature type="binding site" evidence="7">
    <location>
        <position position="136"/>
    </location>
    <ligand>
        <name>S-adenosyl-L-methionine</name>
        <dbReference type="ChEBI" id="CHEBI:59789"/>
    </ligand>
</feature>
<keyword evidence="6 7" id="KW-0694">RNA-binding</keyword>
<evidence type="ECO:0000256" key="4">
    <source>
        <dbReference type="ARBA" id="ARBA00022679"/>
    </source>
</evidence>
<evidence type="ECO:0000313" key="11">
    <source>
        <dbReference type="Proteomes" id="UP000481087"/>
    </source>
</evidence>
<gene>
    <name evidence="10" type="ORF">GQF01_24315</name>
</gene>
<proteinExistence type="inferred from homology"/>
<dbReference type="SUPFAM" id="SSF53335">
    <property type="entry name" value="S-adenosyl-L-methionine-dependent methyltransferases"/>
    <property type="match status" value="1"/>
</dbReference>
<dbReference type="EMBL" id="WTUZ01000022">
    <property type="protein sequence ID" value="MZQ85245.1"/>
    <property type="molecule type" value="Genomic_DNA"/>
</dbReference>
<evidence type="ECO:0000256" key="1">
    <source>
        <dbReference type="ARBA" id="ARBA00007494"/>
    </source>
</evidence>
<comment type="similarity">
    <text evidence="1 7">Belongs to the class I-like SAM-binding methyltransferase superfamily. RsmB/NOP family.</text>
</comment>
<evidence type="ECO:0000256" key="3">
    <source>
        <dbReference type="ARBA" id="ARBA00022603"/>
    </source>
</evidence>
<dbReference type="GO" id="GO:0001510">
    <property type="term" value="P:RNA methylation"/>
    <property type="evidence" value="ECO:0007669"/>
    <property type="project" value="InterPro"/>
</dbReference>
<dbReference type="PROSITE" id="PS51686">
    <property type="entry name" value="SAM_MT_RSMB_NOP"/>
    <property type="match status" value="1"/>
</dbReference>
<dbReference type="CDD" id="cd21147">
    <property type="entry name" value="RsmF_methylt_CTD1"/>
    <property type="match status" value="1"/>
</dbReference>
<dbReference type="PROSITE" id="PS01153">
    <property type="entry name" value="NOL1_NOP2_SUN"/>
    <property type="match status" value="1"/>
</dbReference>
<dbReference type="InterPro" id="IPR023267">
    <property type="entry name" value="RCMT"/>
</dbReference>
<keyword evidence="2" id="KW-0963">Cytoplasm</keyword>
<comment type="caution">
    <text evidence="7">Lacks conserved residue(s) required for the propagation of feature annotation.</text>
</comment>
<dbReference type="InterPro" id="IPR001678">
    <property type="entry name" value="MeTrfase_RsmB-F_NOP2_dom"/>
</dbReference>
<feature type="binding site" evidence="7">
    <location>
        <position position="181"/>
    </location>
    <ligand>
        <name>S-adenosyl-L-methionine</name>
        <dbReference type="ChEBI" id="CHEBI:59789"/>
    </ligand>
</feature>
<dbReference type="Pfam" id="PF17126">
    <property type="entry name" value="RsmF_methylt_CI"/>
    <property type="match status" value="1"/>
</dbReference>
<keyword evidence="3 7" id="KW-0489">Methyltransferase</keyword>
<feature type="domain" description="SAM-dependent MTase RsmB/NOP-type" evidence="9">
    <location>
        <begin position="25"/>
        <end position="312"/>
    </location>
</feature>
<dbReference type="InterPro" id="IPR031340">
    <property type="entry name" value="RsmF_methylt_CI"/>
</dbReference>
<keyword evidence="11" id="KW-1185">Reference proteome</keyword>
<evidence type="ECO:0000256" key="8">
    <source>
        <dbReference type="SAM" id="MobiDB-lite"/>
    </source>
</evidence>
<dbReference type="CDD" id="cd02440">
    <property type="entry name" value="AdoMet_MTases"/>
    <property type="match status" value="1"/>
</dbReference>
<dbReference type="PRINTS" id="PR02008">
    <property type="entry name" value="RCMTFAMILY"/>
</dbReference>
<feature type="active site" description="Nucleophile" evidence="7">
    <location>
        <position position="234"/>
    </location>
</feature>
<organism evidence="10 11">
    <name type="scientific">Paenibacillus silvestris</name>
    <dbReference type="NCBI Taxonomy" id="2606219"/>
    <lineage>
        <taxon>Bacteria</taxon>
        <taxon>Bacillati</taxon>
        <taxon>Bacillota</taxon>
        <taxon>Bacilli</taxon>
        <taxon>Bacillales</taxon>
        <taxon>Paenibacillaceae</taxon>
        <taxon>Paenibacillus</taxon>
    </lineage>
</organism>
<name>A0A6L8V4M1_9BACL</name>
<dbReference type="InterPro" id="IPR029063">
    <property type="entry name" value="SAM-dependent_MTases_sf"/>
</dbReference>
<feature type="binding site" evidence="7">
    <location>
        <begin position="112"/>
        <end position="118"/>
    </location>
    <ligand>
        <name>S-adenosyl-L-methionine</name>
        <dbReference type="ChEBI" id="CHEBI:59789"/>
    </ligand>
</feature>
<dbReference type="GO" id="GO:0003723">
    <property type="term" value="F:RNA binding"/>
    <property type="evidence" value="ECO:0007669"/>
    <property type="project" value="UniProtKB-UniRule"/>
</dbReference>
<dbReference type="PANTHER" id="PTHR22807">
    <property type="entry name" value="NOP2 YEAST -RELATED NOL1/NOP2/FMU SUN DOMAIN-CONTAINING"/>
    <property type="match status" value="1"/>
</dbReference>
<protein>
    <submittedName>
        <fullName evidence="10">rRNA cytosine-C5-methyltransferase</fullName>
    </submittedName>
</protein>
<evidence type="ECO:0000256" key="6">
    <source>
        <dbReference type="ARBA" id="ARBA00022884"/>
    </source>
</evidence>
<keyword evidence="5 7" id="KW-0949">S-adenosyl-L-methionine</keyword>
<sequence>MTKQLPPLFRDKMIDLLGEEEFELFLASYDQPRSFGLRVNTGKITKADFLDKSPFALEPVPWASEGFYYEEGERPGKHPYYHTGLYYIQEPSAMAPVELLQVQPGEKVLDLCAAPGGKSTQIAAKLQGEGVLVVNDNHSDRVKALVKNLELFGVRNAVVLNERPERMLNVFQGYFDKILIDAPCSGEGMFRKEEDMMQQWERHTVQEFADMQRELLGQAAQMLAPGGTIVYSTCTFSPEENEAQIAEFLDNHPTFDVVPVEHFDHGQPNWLREPWCEEHYSDRAREAVAGTARLWPHRLRGEGHYVAVLRCGDEGVGADVGEIVRVDAGGKAKADAGVIAMSDAGVRAMSDAGVRAMSDAGVIVKADAGVRAMADAGVIVKADAGVRAMADAGMRAKTNAGVIAKADAGAKARTDAGAGRSGRDALRGKGRAGTESRVSLEPLQAFEDELLRSEPFAALRLVCYGEHAYASPVGLPELHGLKVVRPGWYIGALHRGRFEPSHALAMGLRMREAKRVLSLASRDERALRYLKGETLEVAESEIIRDPEVTKAAKGYCLVCIDDHPVGWGKWLDGMLKNEYPPGWRWT</sequence>
<dbReference type="Proteomes" id="UP000481087">
    <property type="component" value="Unassembled WGS sequence"/>
</dbReference>
<keyword evidence="4 7" id="KW-0808">Transferase</keyword>
<evidence type="ECO:0000256" key="7">
    <source>
        <dbReference type="PROSITE-ProRule" id="PRU01023"/>
    </source>
</evidence>
<dbReference type="Gene3D" id="3.40.50.150">
    <property type="entry name" value="Vaccinia Virus protein VP39"/>
    <property type="match status" value="2"/>
</dbReference>
<dbReference type="AlphaFoldDB" id="A0A6L8V4M1"/>
<accession>A0A6L8V4M1</accession>
<evidence type="ECO:0000313" key="10">
    <source>
        <dbReference type="EMBL" id="MZQ85245.1"/>
    </source>
</evidence>
<dbReference type="InterPro" id="IPR018314">
    <property type="entry name" value="RsmB/NOL1/NOP2-like_CS"/>
</dbReference>
<dbReference type="Gene3D" id="3.30.70.1170">
    <property type="entry name" value="Sun protein, domain 3"/>
    <property type="match status" value="1"/>
</dbReference>
<dbReference type="PANTHER" id="PTHR22807:SF30">
    <property type="entry name" value="28S RRNA (CYTOSINE(4447)-C(5))-METHYLTRANSFERASE-RELATED"/>
    <property type="match status" value="1"/>
</dbReference>
<dbReference type="GO" id="GO:0008173">
    <property type="term" value="F:RNA methyltransferase activity"/>
    <property type="evidence" value="ECO:0007669"/>
    <property type="project" value="InterPro"/>
</dbReference>
<dbReference type="Pfam" id="PF17125">
    <property type="entry name" value="Methyltr_RsmF_N"/>
    <property type="match status" value="1"/>
</dbReference>
<evidence type="ECO:0000256" key="2">
    <source>
        <dbReference type="ARBA" id="ARBA00022490"/>
    </source>
</evidence>